<dbReference type="EMBL" id="GBRH01245540">
    <property type="protein sequence ID" value="JAD52355.1"/>
    <property type="molecule type" value="Transcribed_RNA"/>
</dbReference>
<reference evidence="2" key="1">
    <citation type="submission" date="2014-09" db="EMBL/GenBank/DDBJ databases">
        <authorList>
            <person name="Magalhaes I.L.F."/>
            <person name="Oliveira U."/>
            <person name="Santos F.R."/>
            <person name="Vidigal T.H.D.A."/>
            <person name="Brescovit A.D."/>
            <person name="Santos A.J."/>
        </authorList>
    </citation>
    <scope>NUCLEOTIDE SEQUENCE</scope>
    <source>
        <tissue evidence="2">Shoot tissue taken approximately 20 cm above the soil surface</tissue>
    </source>
</reference>
<proteinExistence type="predicted"/>
<organism evidence="2">
    <name type="scientific">Arundo donax</name>
    <name type="common">Giant reed</name>
    <name type="synonym">Donax arundinaceus</name>
    <dbReference type="NCBI Taxonomy" id="35708"/>
    <lineage>
        <taxon>Eukaryota</taxon>
        <taxon>Viridiplantae</taxon>
        <taxon>Streptophyta</taxon>
        <taxon>Embryophyta</taxon>
        <taxon>Tracheophyta</taxon>
        <taxon>Spermatophyta</taxon>
        <taxon>Magnoliopsida</taxon>
        <taxon>Liliopsida</taxon>
        <taxon>Poales</taxon>
        <taxon>Poaceae</taxon>
        <taxon>PACMAD clade</taxon>
        <taxon>Arundinoideae</taxon>
        <taxon>Arundineae</taxon>
        <taxon>Arundo</taxon>
    </lineage>
</organism>
<feature type="compositionally biased region" description="Basic and acidic residues" evidence="1">
    <location>
        <begin position="19"/>
        <end position="32"/>
    </location>
</feature>
<sequence length="43" mass="4744">MRSEEENLGSGGDCYSGEKFGRKEDEEAENKTDPPLPLKKSGK</sequence>
<name>A0A0A9ATU6_ARUDO</name>
<evidence type="ECO:0000313" key="2">
    <source>
        <dbReference type="EMBL" id="JAD52355.1"/>
    </source>
</evidence>
<evidence type="ECO:0000256" key="1">
    <source>
        <dbReference type="SAM" id="MobiDB-lite"/>
    </source>
</evidence>
<reference evidence="2" key="2">
    <citation type="journal article" date="2015" name="Data Brief">
        <title>Shoot transcriptome of the giant reed, Arundo donax.</title>
        <authorList>
            <person name="Barrero R.A."/>
            <person name="Guerrero F.D."/>
            <person name="Moolhuijzen P."/>
            <person name="Goolsby J.A."/>
            <person name="Tidwell J."/>
            <person name="Bellgard S.E."/>
            <person name="Bellgard M.I."/>
        </authorList>
    </citation>
    <scope>NUCLEOTIDE SEQUENCE</scope>
    <source>
        <tissue evidence="2">Shoot tissue taken approximately 20 cm above the soil surface</tissue>
    </source>
</reference>
<dbReference type="AlphaFoldDB" id="A0A0A9ATU6"/>
<feature type="region of interest" description="Disordered" evidence="1">
    <location>
        <begin position="1"/>
        <end position="43"/>
    </location>
</feature>
<protein>
    <submittedName>
        <fullName evidence="2">Uncharacterized protein</fullName>
    </submittedName>
</protein>
<accession>A0A0A9ATU6</accession>